<dbReference type="GO" id="GO:0006508">
    <property type="term" value="P:proteolysis"/>
    <property type="evidence" value="ECO:0007669"/>
    <property type="project" value="UniProtKB-KW"/>
</dbReference>
<evidence type="ECO:0000313" key="8">
    <source>
        <dbReference type="Proteomes" id="UP000228635"/>
    </source>
</evidence>
<keyword evidence="3 5" id="KW-0378">Hydrolase</keyword>
<dbReference type="SUPFAM" id="SSF50156">
    <property type="entry name" value="PDZ domain-like"/>
    <property type="match status" value="1"/>
</dbReference>
<dbReference type="InterPro" id="IPR004447">
    <property type="entry name" value="Peptidase_S41A"/>
</dbReference>
<evidence type="ECO:0000313" key="7">
    <source>
        <dbReference type="EMBL" id="PIT92099.1"/>
    </source>
</evidence>
<dbReference type="InterPro" id="IPR001478">
    <property type="entry name" value="PDZ"/>
</dbReference>
<organism evidence="7 8">
    <name type="scientific">Candidatus Harrisonbacteria bacterium CG10_big_fil_rev_8_21_14_0_10_42_17</name>
    <dbReference type="NCBI Taxonomy" id="1974584"/>
    <lineage>
        <taxon>Bacteria</taxon>
        <taxon>Candidatus Harrisoniibacteriota</taxon>
    </lineage>
</organism>
<dbReference type="InterPro" id="IPR029045">
    <property type="entry name" value="ClpP/crotonase-like_dom_sf"/>
</dbReference>
<reference evidence="8" key="1">
    <citation type="submission" date="2017-09" db="EMBL/GenBank/DDBJ databases">
        <title>Depth-based differentiation of microbial function through sediment-hosted aquifers and enrichment of novel symbionts in the deep terrestrial subsurface.</title>
        <authorList>
            <person name="Probst A.J."/>
            <person name="Ladd B."/>
            <person name="Jarett J.K."/>
            <person name="Geller-Mcgrath D.E."/>
            <person name="Sieber C.M.K."/>
            <person name="Emerson J.B."/>
            <person name="Anantharaman K."/>
            <person name="Thomas B.C."/>
            <person name="Malmstrom R."/>
            <person name="Stieglmeier M."/>
            <person name="Klingl A."/>
            <person name="Woyke T."/>
            <person name="Ryan C.M."/>
            <person name="Banfield J.F."/>
        </authorList>
    </citation>
    <scope>NUCLEOTIDE SEQUENCE [LARGE SCALE GENOMIC DNA]</scope>
</reference>
<dbReference type="CDD" id="cd07560">
    <property type="entry name" value="Peptidase_S41_CPP"/>
    <property type="match status" value="1"/>
</dbReference>
<dbReference type="CDD" id="cd06782">
    <property type="entry name" value="cpPDZ_CPP-like"/>
    <property type="match status" value="1"/>
</dbReference>
<dbReference type="InterPro" id="IPR005151">
    <property type="entry name" value="Tail-specific_protease"/>
</dbReference>
<dbReference type="PANTHER" id="PTHR32060">
    <property type="entry name" value="TAIL-SPECIFIC PROTEASE"/>
    <property type="match status" value="1"/>
</dbReference>
<evidence type="ECO:0000256" key="2">
    <source>
        <dbReference type="ARBA" id="ARBA00022670"/>
    </source>
</evidence>
<dbReference type="GO" id="GO:0004175">
    <property type="term" value="F:endopeptidase activity"/>
    <property type="evidence" value="ECO:0007669"/>
    <property type="project" value="TreeGrafter"/>
</dbReference>
<dbReference type="SMART" id="SM00228">
    <property type="entry name" value="PDZ"/>
    <property type="match status" value="1"/>
</dbReference>
<sequence>MNKGKQITKGMAKYASLIIGGILLLAVVATGSFTLGYGVGTEFPKSVIIKGITNIDDPDATADFSIFWEALKELRDTHLYSGKVSDQDLVYGAVSGLVSAFGDPNTTFFKPEDSQKFEEDIKGQFGGIGAEIGIREEQLVIVAPLKGSPAEHAGLESGDYIMAINKESTRGISVNDAVKKIRGPIGEPVTLTIVHKDGGGVAEDINVVRDVIRVPTIEVTRLENNIAHIKIFSFNENAPFAFYNEAAKLLFDGTQGIILDLRNNPGGFLEVSVNLAGWFLDRGTVVVKERFREEQSDRNKEFKTNGSGALKRLPVVVLMNGGSASASEILAGALRDNRKTKIIGEQSFGKGTVQELHPLVDDGSQLKITVAEWILPNGGTIEKEGLTPDVKVELTREDVEAGNDPQLEKAIEVLRGEVSAIVKK</sequence>
<dbReference type="InterPro" id="IPR036034">
    <property type="entry name" value="PDZ_sf"/>
</dbReference>
<comment type="similarity">
    <text evidence="1 5">Belongs to the peptidase S41A family.</text>
</comment>
<evidence type="ECO:0000256" key="1">
    <source>
        <dbReference type="ARBA" id="ARBA00009179"/>
    </source>
</evidence>
<dbReference type="Gene3D" id="3.30.750.44">
    <property type="match status" value="1"/>
</dbReference>
<dbReference type="NCBIfam" id="TIGR00225">
    <property type="entry name" value="prc"/>
    <property type="match status" value="1"/>
</dbReference>
<dbReference type="GO" id="GO:0007165">
    <property type="term" value="P:signal transduction"/>
    <property type="evidence" value="ECO:0007669"/>
    <property type="project" value="TreeGrafter"/>
</dbReference>
<dbReference type="SMART" id="SM00245">
    <property type="entry name" value="TSPc"/>
    <property type="match status" value="1"/>
</dbReference>
<dbReference type="AlphaFoldDB" id="A0A2M6WH20"/>
<name>A0A2M6WH20_9BACT</name>
<dbReference type="Gene3D" id="2.30.42.10">
    <property type="match status" value="1"/>
</dbReference>
<keyword evidence="4 5" id="KW-0720">Serine protease</keyword>
<evidence type="ECO:0000256" key="3">
    <source>
        <dbReference type="ARBA" id="ARBA00022801"/>
    </source>
</evidence>
<dbReference type="EMBL" id="PFBA01000035">
    <property type="protein sequence ID" value="PIT92099.1"/>
    <property type="molecule type" value="Genomic_DNA"/>
</dbReference>
<evidence type="ECO:0000256" key="4">
    <source>
        <dbReference type="ARBA" id="ARBA00022825"/>
    </source>
</evidence>
<dbReference type="Pfam" id="PF03572">
    <property type="entry name" value="Peptidase_S41"/>
    <property type="match status" value="1"/>
</dbReference>
<dbReference type="Gene3D" id="3.90.226.10">
    <property type="entry name" value="2-enoyl-CoA Hydratase, Chain A, domain 1"/>
    <property type="match status" value="1"/>
</dbReference>
<dbReference type="FunFam" id="2.30.42.10:FF:000063">
    <property type="entry name" value="Peptidase, S41 family"/>
    <property type="match status" value="1"/>
</dbReference>
<evidence type="ECO:0000259" key="6">
    <source>
        <dbReference type="PROSITE" id="PS50106"/>
    </source>
</evidence>
<dbReference type="SUPFAM" id="SSF52096">
    <property type="entry name" value="ClpP/crotonase"/>
    <property type="match status" value="1"/>
</dbReference>
<proteinExistence type="inferred from homology"/>
<accession>A0A2M6WH20</accession>
<dbReference type="GO" id="GO:0030288">
    <property type="term" value="C:outer membrane-bounded periplasmic space"/>
    <property type="evidence" value="ECO:0007669"/>
    <property type="project" value="TreeGrafter"/>
</dbReference>
<dbReference type="GO" id="GO:0008236">
    <property type="term" value="F:serine-type peptidase activity"/>
    <property type="evidence" value="ECO:0007669"/>
    <property type="project" value="UniProtKB-KW"/>
</dbReference>
<keyword evidence="2 5" id="KW-0645">Protease</keyword>
<evidence type="ECO:0000256" key="5">
    <source>
        <dbReference type="RuleBase" id="RU004404"/>
    </source>
</evidence>
<dbReference type="Proteomes" id="UP000228635">
    <property type="component" value="Unassembled WGS sequence"/>
</dbReference>
<dbReference type="InterPro" id="IPR041489">
    <property type="entry name" value="PDZ_6"/>
</dbReference>
<dbReference type="PANTHER" id="PTHR32060:SF30">
    <property type="entry name" value="CARBOXY-TERMINAL PROCESSING PROTEASE CTPA"/>
    <property type="match status" value="1"/>
</dbReference>
<gene>
    <name evidence="7" type="ORF">COU08_04580</name>
</gene>
<dbReference type="Pfam" id="PF17820">
    <property type="entry name" value="PDZ_6"/>
    <property type="match status" value="1"/>
</dbReference>
<dbReference type="PROSITE" id="PS50106">
    <property type="entry name" value="PDZ"/>
    <property type="match status" value="1"/>
</dbReference>
<comment type="caution">
    <text evidence="7">The sequence shown here is derived from an EMBL/GenBank/DDBJ whole genome shotgun (WGS) entry which is preliminary data.</text>
</comment>
<feature type="domain" description="PDZ" evidence="6">
    <location>
        <begin position="114"/>
        <end position="182"/>
    </location>
</feature>
<protein>
    <submittedName>
        <fullName evidence="7">S41 family peptidase</fullName>
    </submittedName>
</protein>